<accession>A0AA36I9V3</accession>
<dbReference type="InterPro" id="IPR051418">
    <property type="entry name" value="Spondin/Thrombospondin_T1"/>
</dbReference>
<evidence type="ECO:0000256" key="1">
    <source>
        <dbReference type="SAM" id="MobiDB-lite"/>
    </source>
</evidence>
<reference evidence="3" key="1">
    <citation type="submission" date="2023-08" db="EMBL/GenBank/DDBJ databases">
        <authorList>
            <person name="Chen Y."/>
            <person name="Shah S."/>
            <person name="Dougan E. K."/>
            <person name="Thang M."/>
            <person name="Chan C."/>
        </authorList>
    </citation>
    <scope>NUCLEOTIDE SEQUENCE</scope>
</reference>
<dbReference type="InterPro" id="IPR043973">
    <property type="entry name" value="TSP1_CCN"/>
</dbReference>
<dbReference type="GO" id="GO:0031012">
    <property type="term" value="C:extracellular matrix"/>
    <property type="evidence" value="ECO:0007669"/>
    <property type="project" value="TreeGrafter"/>
</dbReference>
<dbReference type="GO" id="GO:0007165">
    <property type="term" value="P:signal transduction"/>
    <property type="evidence" value="ECO:0007669"/>
    <property type="project" value="InterPro"/>
</dbReference>
<dbReference type="EMBL" id="CAUJNA010000953">
    <property type="protein sequence ID" value="CAJ1382883.1"/>
    <property type="molecule type" value="Genomic_DNA"/>
</dbReference>
<evidence type="ECO:0000259" key="2">
    <source>
        <dbReference type="Pfam" id="PF19035"/>
    </source>
</evidence>
<comment type="caution">
    <text evidence="3">The sequence shown here is derived from an EMBL/GenBank/DDBJ whole genome shotgun (WGS) entry which is preliminary data.</text>
</comment>
<keyword evidence="4" id="KW-1185">Reference proteome</keyword>
<feature type="non-terminal residue" evidence="3">
    <location>
        <position position="1"/>
    </location>
</feature>
<proteinExistence type="predicted"/>
<feature type="compositionally biased region" description="Low complexity" evidence="1">
    <location>
        <begin position="491"/>
        <end position="504"/>
    </location>
</feature>
<feature type="domain" description="CCN TSP1" evidence="2">
    <location>
        <begin position="170"/>
        <end position="207"/>
    </location>
</feature>
<organism evidence="3 4">
    <name type="scientific">Effrenium voratum</name>
    <dbReference type="NCBI Taxonomy" id="2562239"/>
    <lineage>
        <taxon>Eukaryota</taxon>
        <taxon>Sar</taxon>
        <taxon>Alveolata</taxon>
        <taxon>Dinophyceae</taxon>
        <taxon>Suessiales</taxon>
        <taxon>Symbiodiniaceae</taxon>
        <taxon>Effrenium</taxon>
    </lineage>
</organism>
<dbReference type="SUPFAM" id="SSF82895">
    <property type="entry name" value="TSP-1 type 1 repeat"/>
    <property type="match status" value="6"/>
</dbReference>
<dbReference type="Pfam" id="PF00090">
    <property type="entry name" value="TSP_1"/>
    <property type="match status" value="6"/>
</dbReference>
<sequence length="563" mass="61716">MIRIWALLICAQARDARQHRLLRSEDLPVSLARDDEPYQMRTYAAVTDSGGVDCSWSDWSAWSFCSTSCGEGTKNRKRWIAVREQGAGAACEGSAEQSEACEGAGNCPLDCAWEPWQDWSQCTASCQGGQKQRTRAVAHFNNTMGKPCDMAEGQQEEECNVGSCNQLSCWSDWTVCSQTCGGGIRARRNKAHCEPQSEEELCNVEACKATPSNATPSEAACVWGDWGSWSSCAMEVSSSCGVSRSLRMQKHGKCSGPALRERSCGTCDCFEQWQSWQACSALCGGGLRTRLRTIRNGTDCHGPLRENVPCNEQGCSCELTDWTGWSPCSGPCQDSKAVSVRTREPVTPGGDCNASMREEMSCDCVEAELAKSTTKPMEAVDCVWANWQDWEVCSASCGMGKTRRTRALALAKNQFGRDCEGEDRQTRECKGDPCPSCETSDWSQWSACTGPCEFSTSRSIRSREPLQQGDCDKSLEEERACSCGKAVTSGTDASSQESSEDASTPTGADEVAVNCEWDVWRDWEACTKSCNLGITHRTRDIRIQANSLGDECYGETRQTRNCN</sequence>
<dbReference type="GO" id="GO:0007155">
    <property type="term" value="P:cell adhesion"/>
    <property type="evidence" value="ECO:0007669"/>
    <property type="project" value="TreeGrafter"/>
</dbReference>
<dbReference type="InterPro" id="IPR036383">
    <property type="entry name" value="TSP1_rpt_sf"/>
</dbReference>
<dbReference type="PANTHER" id="PTHR11311:SF15">
    <property type="entry name" value="SPONDIN-2"/>
    <property type="match status" value="1"/>
</dbReference>
<evidence type="ECO:0000313" key="3">
    <source>
        <dbReference type="EMBL" id="CAJ1382883.1"/>
    </source>
</evidence>
<dbReference type="SMART" id="SM00209">
    <property type="entry name" value="TSP1"/>
    <property type="match status" value="9"/>
</dbReference>
<dbReference type="Gene3D" id="2.20.100.10">
    <property type="entry name" value="Thrombospondin type-1 (TSP1) repeat"/>
    <property type="match status" value="6"/>
</dbReference>
<dbReference type="Proteomes" id="UP001178507">
    <property type="component" value="Unassembled WGS sequence"/>
</dbReference>
<dbReference type="PROSITE" id="PS50092">
    <property type="entry name" value="TSP1"/>
    <property type="match status" value="8"/>
</dbReference>
<gene>
    <name evidence="3" type="ORF">EVOR1521_LOCUS10144</name>
</gene>
<dbReference type="InterPro" id="IPR000884">
    <property type="entry name" value="TSP1_rpt"/>
</dbReference>
<name>A0AA36I9V3_9DINO</name>
<evidence type="ECO:0000313" key="4">
    <source>
        <dbReference type="Proteomes" id="UP001178507"/>
    </source>
</evidence>
<dbReference type="PANTHER" id="PTHR11311">
    <property type="entry name" value="SPONDIN"/>
    <property type="match status" value="1"/>
</dbReference>
<feature type="region of interest" description="Disordered" evidence="1">
    <location>
        <begin position="486"/>
        <end position="508"/>
    </location>
</feature>
<dbReference type="AlphaFoldDB" id="A0AA36I9V3"/>
<dbReference type="Pfam" id="PF19035">
    <property type="entry name" value="TSP1_CCN"/>
    <property type="match status" value="1"/>
</dbReference>
<protein>
    <recommendedName>
        <fullName evidence="2">CCN TSP1 domain-containing protein</fullName>
    </recommendedName>
</protein>